<feature type="compositionally biased region" description="Pro residues" evidence="1">
    <location>
        <begin position="98"/>
        <end position="150"/>
    </location>
</feature>
<evidence type="ECO:0000313" key="4">
    <source>
        <dbReference type="Proteomes" id="UP000316621"/>
    </source>
</evidence>
<keyword evidence="2" id="KW-0812">Transmembrane</keyword>
<dbReference type="InterPro" id="IPR040277">
    <property type="entry name" value="Os04g0629400-like"/>
</dbReference>
<evidence type="ECO:0000313" key="3">
    <source>
        <dbReference type="EMBL" id="RZC50728.1"/>
    </source>
</evidence>
<feature type="compositionally biased region" description="Low complexity" evidence="1">
    <location>
        <begin position="88"/>
        <end position="97"/>
    </location>
</feature>
<dbReference type="OMA" id="FIWSSNQ"/>
<dbReference type="OrthoDB" id="1436129at2759"/>
<proteinExistence type="predicted"/>
<keyword evidence="4" id="KW-1185">Reference proteome</keyword>
<dbReference type="Proteomes" id="UP000316621">
    <property type="component" value="Chromosome 2"/>
</dbReference>
<organism evidence="3 4">
    <name type="scientific">Papaver somniferum</name>
    <name type="common">Opium poppy</name>
    <dbReference type="NCBI Taxonomy" id="3469"/>
    <lineage>
        <taxon>Eukaryota</taxon>
        <taxon>Viridiplantae</taxon>
        <taxon>Streptophyta</taxon>
        <taxon>Embryophyta</taxon>
        <taxon>Tracheophyta</taxon>
        <taxon>Spermatophyta</taxon>
        <taxon>Magnoliopsida</taxon>
        <taxon>Ranunculales</taxon>
        <taxon>Papaveraceae</taxon>
        <taxon>Papaveroideae</taxon>
        <taxon>Papaver</taxon>
    </lineage>
</organism>
<accession>A0A4Y7ITB2</accession>
<dbReference type="PANTHER" id="PTHR36036:SF1">
    <property type="entry name" value="PROLINE-RICH FAMILY PROTEIN"/>
    <property type="match status" value="1"/>
</dbReference>
<evidence type="ECO:0000256" key="2">
    <source>
        <dbReference type="SAM" id="Phobius"/>
    </source>
</evidence>
<evidence type="ECO:0000256" key="1">
    <source>
        <dbReference type="SAM" id="MobiDB-lite"/>
    </source>
</evidence>
<protein>
    <submittedName>
        <fullName evidence="3">Uncharacterized protein</fullName>
    </submittedName>
</protein>
<reference evidence="3 4" key="1">
    <citation type="journal article" date="2018" name="Science">
        <title>The opium poppy genome and morphinan production.</title>
        <authorList>
            <person name="Guo L."/>
            <person name="Winzer T."/>
            <person name="Yang X."/>
            <person name="Li Y."/>
            <person name="Ning Z."/>
            <person name="He Z."/>
            <person name="Teodor R."/>
            <person name="Lu Y."/>
            <person name="Bowser T.A."/>
            <person name="Graham I.A."/>
            <person name="Ye K."/>
        </authorList>
    </citation>
    <scope>NUCLEOTIDE SEQUENCE [LARGE SCALE GENOMIC DNA]</scope>
    <source>
        <strain evidence="4">cv. HN1</strain>
        <tissue evidence="3">Leaves</tissue>
    </source>
</reference>
<dbReference type="EMBL" id="CM010716">
    <property type="protein sequence ID" value="RZC50728.1"/>
    <property type="molecule type" value="Genomic_DNA"/>
</dbReference>
<feature type="compositionally biased region" description="Low complexity" evidence="1">
    <location>
        <begin position="151"/>
        <end position="164"/>
    </location>
</feature>
<name>A0A4Y7ITB2_PAPSO</name>
<sequence>MCYVGKATKIFICVITILVAGGIILTISLVKRHHDHKNYNCYGEDCEQPTPALPSTGFPPNAYSPPTPSAILRSPIRAPPPPPPNQPSEPSQSNPPSDLSPPSEPSQPSPPSDPISPPSEPSQSNPPPPSDPVSPPSPPTETIQPPPPNQPISENPLPVVQAPVQSPPSPVTVAQGPVPNPPSQDTVIQGPIPA</sequence>
<dbReference type="AlphaFoldDB" id="A0A4Y7ITB2"/>
<keyword evidence="2" id="KW-1133">Transmembrane helix</keyword>
<dbReference type="Gramene" id="RZC50728">
    <property type="protein sequence ID" value="RZC50728"/>
    <property type="gene ID" value="C5167_019152"/>
</dbReference>
<feature type="compositionally biased region" description="Pro residues" evidence="1">
    <location>
        <begin position="77"/>
        <end position="87"/>
    </location>
</feature>
<feature type="region of interest" description="Disordered" evidence="1">
    <location>
        <begin position="52"/>
        <end position="194"/>
    </location>
</feature>
<dbReference type="PANTHER" id="PTHR36036">
    <property type="entry name" value="PROLINE-RICH FAMILY PROTEIN"/>
    <property type="match status" value="1"/>
</dbReference>
<feature type="transmembrane region" description="Helical" evidence="2">
    <location>
        <begin position="6"/>
        <end position="30"/>
    </location>
</feature>
<keyword evidence="2" id="KW-0472">Membrane</keyword>
<gene>
    <name evidence="3" type="ORF">C5167_019152</name>
</gene>